<evidence type="ECO:0000313" key="2">
    <source>
        <dbReference type="Proteomes" id="UP000007875"/>
    </source>
</evidence>
<sequence length="158" mass="18130">MFSQLRKISSNQNSWDLSKYRYFMPYQTRWRDDGENKSIQNSVYMSATGNIIMSFQNKLKNANHLQQHNVEMAFESRGDIGHPTLMLAGLGVERLGNTSVVYKVGVFKPFCDFHVNLDRFGEFPHQPTMASLEKKYEGRAVAVMRAVNVFIEDGKPTV</sequence>
<dbReference type="Proteomes" id="UP000007875">
    <property type="component" value="Unassembled WGS sequence"/>
</dbReference>
<dbReference type="Ensembl" id="ENSCSAVT00000002980.1">
    <property type="protein sequence ID" value="ENSCSAVP00000002936.1"/>
    <property type="gene ID" value="ENSCSAVG00000001751.1"/>
</dbReference>
<keyword evidence="2" id="KW-1185">Reference proteome</keyword>
<proteinExistence type="predicted"/>
<dbReference type="InParanoid" id="H2YC88"/>
<reference evidence="1" key="3">
    <citation type="submission" date="2025-09" db="UniProtKB">
        <authorList>
            <consortium name="Ensembl"/>
        </authorList>
    </citation>
    <scope>IDENTIFICATION</scope>
</reference>
<reference evidence="1" key="2">
    <citation type="submission" date="2025-08" db="UniProtKB">
        <authorList>
            <consortium name="Ensembl"/>
        </authorList>
    </citation>
    <scope>IDENTIFICATION</scope>
</reference>
<evidence type="ECO:0000313" key="1">
    <source>
        <dbReference type="Ensembl" id="ENSCSAVP00000002936.1"/>
    </source>
</evidence>
<protein>
    <submittedName>
        <fullName evidence="1">Uncharacterized protein</fullName>
    </submittedName>
</protein>
<dbReference type="AlphaFoldDB" id="H2YC88"/>
<dbReference type="GeneTree" id="ENSGT00730000112394"/>
<dbReference type="OMA" id="QHNVEMA"/>
<organism evidence="1 2">
    <name type="scientific">Ciona savignyi</name>
    <name type="common">Pacific transparent sea squirt</name>
    <dbReference type="NCBI Taxonomy" id="51511"/>
    <lineage>
        <taxon>Eukaryota</taxon>
        <taxon>Metazoa</taxon>
        <taxon>Chordata</taxon>
        <taxon>Tunicata</taxon>
        <taxon>Ascidiacea</taxon>
        <taxon>Phlebobranchia</taxon>
        <taxon>Cionidae</taxon>
        <taxon>Ciona</taxon>
    </lineage>
</organism>
<dbReference type="Gene3D" id="3.10.129.10">
    <property type="entry name" value="Hotdog Thioesterase"/>
    <property type="match status" value="1"/>
</dbReference>
<dbReference type="HOGENOM" id="CLU_1517395_0_0_1"/>
<name>H2YC88_CIOSA</name>
<accession>H2YC88</accession>
<reference evidence="2" key="1">
    <citation type="submission" date="2003-08" db="EMBL/GenBank/DDBJ databases">
        <authorList>
            <person name="Birren B."/>
            <person name="Nusbaum C."/>
            <person name="Abebe A."/>
            <person name="Abouelleil A."/>
            <person name="Adekoya E."/>
            <person name="Ait-zahra M."/>
            <person name="Allen N."/>
            <person name="Allen T."/>
            <person name="An P."/>
            <person name="Anderson M."/>
            <person name="Anderson S."/>
            <person name="Arachchi H."/>
            <person name="Armbruster J."/>
            <person name="Bachantsang P."/>
            <person name="Baldwin J."/>
            <person name="Barry A."/>
            <person name="Bayul T."/>
            <person name="Blitshsteyn B."/>
            <person name="Bloom T."/>
            <person name="Blye J."/>
            <person name="Boguslavskiy L."/>
            <person name="Borowsky M."/>
            <person name="Boukhgalter B."/>
            <person name="Brunache A."/>
            <person name="Butler J."/>
            <person name="Calixte N."/>
            <person name="Calvo S."/>
            <person name="Camarata J."/>
            <person name="Campo K."/>
            <person name="Chang J."/>
            <person name="Cheshatsang Y."/>
            <person name="Citroen M."/>
            <person name="Collymore A."/>
            <person name="Considine T."/>
            <person name="Cook A."/>
            <person name="Cooke P."/>
            <person name="Corum B."/>
            <person name="Cuomo C."/>
            <person name="David R."/>
            <person name="Dawoe T."/>
            <person name="Degray S."/>
            <person name="Dodge S."/>
            <person name="Dooley K."/>
            <person name="Dorje P."/>
            <person name="Dorjee K."/>
            <person name="Dorris L."/>
            <person name="Duffey N."/>
            <person name="Dupes A."/>
            <person name="Elkins T."/>
            <person name="Engels R."/>
            <person name="Erickson J."/>
            <person name="Farina A."/>
            <person name="Faro S."/>
            <person name="Ferreira P."/>
            <person name="Fischer H."/>
            <person name="Fitzgerald M."/>
            <person name="Foley K."/>
            <person name="Gage D."/>
            <person name="Galagan J."/>
            <person name="Gearin G."/>
            <person name="Gnerre S."/>
            <person name="Gnirke A."/>
            <person name="Goyette A."/>
            <person name="Graham J."/>
            <person name="Grandbois E."/>
            <person name="Gyaltsen K."/>
            <person name="Hafez N."/>
            <person name="Hagopian D."/>
            <person name="Hagos B."/>
            <person name="Hall J."/>
            <person name="Hatcher B."/>
            <person name="Heller A."/>
            <person name="Higgins H."/>
            <person name="Honan T."/>
            <person name="Horn A."/>
            <person name="Houde N."/>
            <person name="Hughes L."/>
            <person name="Hulme W."/>
            <person name="Husby E."/>
            <person name="Iliev I."/>
            <person name="Jaffe D."/>
            <person name="Jones C."/>
            <person name="Kamal M."/>
            <person name="Kamat A."/>
            <person name="Kamvysselis M."/>
            <person name="Karlsson E."/>
            <person name="Kells C."/>
            <person name="Kieu A."/>
            <person name="Kisner P."/>
            <person name="Kodira C."/>
            <person name="Kulbokas E."/>
            <person name="Labutti K."/>
            <person name="Lama D."/>
            <person name="Landers T."/>
            <person name="Leger J."/>
            <person name="Levine S."/>
            <person name="Lewis D."/>
            <person name="Lewis T."/>
            <person name="Lindblad-toh K."/>
            <person name="Liu X."/>
            <person name="Lokyitsang T."/>
            <person name="Lokyitsang Y."/>
            <person name="Lucien O."/>
            <person name="Lui A."/>
            <person name="Ma L.J."/>
            <person name="Mabbitt R."/>
            <person name="Macdonald J."/>
            <person name="Maclean C."/>
            <person name="Major J."/>
            <person name="Manning J."/>
            <person name="Marabella R."/>
            <person name="Maru K."/>
            <person name="Matthews C."/>
            <person name="Mauceli E."/>
            <person name="Mccarthy M."/>
            <person name="Mcdonough S."/>
            <person name="Mcghee T."/>
            <person name="Meldrim J."/>
            <person name="Meneus L."/>
            <person name="Mesirov J."/>
            <person name="Mihalev A."/>
            <person name="Mihova T."/>
            <person name="Mikkelsen T."/>
            <person name="Mlenga V."/>
            <person name="Moru K."/>
            <person name="Mozes J."/>
            <person name="Mulrain L."/>
            <person name="Munson G."/>
            <person name="Naylor J."/>
            <person name="Newes C."/>
            <person name="Nguyen C."/>
            <person name="Nguyen N."/>
            <person name="Nguyen T."/>
            <person name="Nicol R."/>
            <person name="Nielsen C."/>
            <person name="Nizzari M."/>
            <person name="Norbu C."/>
            <person name="Norbu N."/>
            <person name="O'donnell P."/>
            <person name="Okoawo O."/>
            <person name="O'leary S."/>
            <person name="Omotosho B."/>
            <person name="O'neill K."/>
            <person name="Osman S."/>
            <person name="Parker S."/>
            <person name="Perrin D."/>
            <person name="Phunkhang P."/>
            <person name="Piqani B."/>
            <person name="Purcell S."/>
            <person name="Rachupka T."/>
            <person name="Ramasamy U."/>
            <person name="Rameau R."/>
            <person name="Ray V."/>
            <person name="Raymond C."/>
            <person name="Retta R."/>
            <person name="Richardson S."/>
            <person name="Rise C."/>
            <person name="Rodriguez J."/>
            <person name="Rogers J."/>
            <person name="Rogov P."/>
            <person name="Rutman M."/>
            <person name="Schupbach R."/>
            <person name="Seaman C."/>
            <person name="Settipalli S."/>
            <person name="Sharpe T."/>
            <person name="Sheridan J."/>
            <person name="Sherpa N."/>
            <person name="Shi J."/>
            <person name="Smirnov S."/>
            <person name="Smith C."/>
            <person name="Sougnez C."/>
            <person name="Spencer B."/>
            <person name="Stalker J."/>
            <person name="Stange-thomann N."/>
            <person name="Stavropoulos S."/>
            <person name="Stetson K."/>
            <person name="Stone C."/>
            <person name="Stone S."/>
            <person name="Stubbs M."/>
            <person name="Talamas J."/>
            <person name="Tchuinga P."/>
            <person name="Tenzing P."/>
            <person name="Tesfaye S."/>
            <person name="Theodore J."/>
            <person name="Thoulutsang Y."/>
            <person name="Topham K."/>
            <person name="Towey S."/>
            <person name="Tsamla T."/>
            <person name="Tsomo N."/>
            <person name="Vallee D."/>
            <person name="Vassiliev H."/>
            <person name="Venkataraman V."/>
            <person name="Vinson J."/>
            <person name="Vo A."/>
            <person name="Wade C."/>
            <person name="Wang S."/>
            <person name="Wangchuk T."/>
            <person name="Wangdi T."/>
            <person name="Whittaker C."/>
            <person name="Wilkinson J."/>
            <person name="Wu Y."/>
            <person name="Wyman D."/>
            <person name="Yadav S."/>
            <person name="Yang S."/>
            <person name="Yang X."/>
            <person name="Yeager S."/>
            <person name="Yee E."/>
            <person name="Young G."/>
            <person name="Zainoun J."/>
            <person name="Zembeck L."/>
            <person name="Zimmer A."/>
            <person name="Zody M."/>
            <person name="Lander E."/>
        </authorList>
    </citation>
    <scope>NUCLEOTIDE SEQUENCE [LARGE SCALE GENOMIC DNA]</scope>
</reference>